<dbReference type="eggNOG" id="COG3740">
    <property type="taxonomic scope" value="Bacteria"/>
</dbReference>
<keyword evidence="6" id="KW-1185">Reference proteome</keyword>
<dbReference type="GO" id="GO:0006508">
    <property type="term" value="P:proteolysis"/>
    <property type="evidence" value="ECO:0007669"/>
    <property type="project" value="UniProtKB-KW"/>
</dbReference>
<dbReference type="InterPro" id="IPR006433">
    <property type="entry name" value="Prohead_protease"/>
</dbReference>
<dbReference type="HOGENOM" id="CLU_073043_2_0_5"/>
<dbReference type="NCBIfam" id="TIGR01543">
    <property type="entry name" value="proheadase_HK97"/>
    <property type="match status" value="1"/>
</dbReference>
<sequence length="120" mass="12909">MRFTGYAALFDRADRAGDVMRAGAFADAGAVPLLWQHRGRPVGRIVAIDEDARGLRVVGEVDDPHVAALVRQGAIDGLSVGYRPLRVAQGARRELLRVALAEVSLVAVPMQPGARIDRID</sequence>
<keyword evidence="3" id="KW-0378">Hydrolase</keyword>
<gene>
    <name evidence="5" type="ORF">MC45_15770</name>
</gene>
<name>A0A097EL60_9SPHN</name>
<dbReference type="Proteomes" id="UP000033200">
    <property type="component" value="Chromosome"/>
</dbReference>
<dbReference type="EMBL" id="CP009571">
    <property type="protein sequence ID" value="AIT08306.1"/>
    <property type="molecule type" value="Genomic_DNA"/>
</dbReference>
<proteinExistence type="predicted"/>
<evidence type="ECO:0000256" key="2">
    <source>
        <dbReference type="ARBA" id="ARBA00022670"/>
    </source>
</evidence>
<keyword evidence="1" id="KW-1188">Viral release from host cell</keyword>
<evidence type="ECO:0000256" key="1">
    <source>
        <dbReference type="ARBA" id="ARBA00022612"/>
    </source>
</evidence>
<dbReference type="KEGG" id="stax:MC45_15770"/>
<accession>A0A097EL60</accession>
<evidence type="ECO:0000313" key="5">
    <source>
        <dbReference type="EMBL" id="AIT08306.1"/>
    </source>
</evidence>
<reference evidence="5 6" key="1">
    <citation type="submission" date="2014-09" db="EMBL/GenBank/DDBJ databases">
        <title>Using Illumina technology Improving SMRT sequencing Genome Assembly by RASTools.</title>
        <authorList>
            <person name="Zhou Y."/>
            <person name="Ma T."/>
            <person name="Liu T."/>
        </authorList>
    </citation>
    <scope>NUCLEOTIDE SEQUENCE [LARGE SCALE GENOMIC DNA]</scope>
    <source>
        <strain evidence="5 6">ATCC 55669</strain>
    </source>
</reference>
<dbReference type="AlphaFoldDB" id="A0A097EL60"/>
<evidence type="ECO:0000256" key="3">
    <source>
        <dbReference type="ARBA" id="ARBA00022801"/>
    </source>
</evidence>
<evidence type="ECO:0000313" key="6">
    <source>
        <dbReference type="Proteomes" id="UP000033200"/>
    </source>
</evidence>
<organism evidence="5 6">
    <name type="scientific">Sphingomonas taxi</name>
    <dbReference type="NCBI Taxonomy" id="1549858"/>
    <lineage>
        <taxon>Bacteria</taxon>
        <taxon>Pseudomonadati</taxon>
        <taxon>Pseudomonadota</taxon>
        <taxon>Alphaproteobacteria</taxon>
        <taxon>Sphingomonadales</taxon>
        <taxon>Sphingomonadaceae</taxon>
        <taxon>Sphingomonas</taxon>
    </lineage>
</organism>
<evidence type="ECO:0000259" key="4">
    <source>
        <dbReference type="Pfam" id="PF04586"/>
    </source>
</evidence>
<dbReference type="GO" id="GO:0008233">
    <property type="term" value="F:peptidase activity"/>
    <property type="evidence" value="ECO:0007669"/>
    <property type="project" value="UniProtKB-KW"/>
</dbReference>
<dbReference type="Pfam" id="PF04586">
    <property type="entry name" value="Peptidase_S78"/>
    <property type="match status" value="1"/>
</dbReference>
<dbReference type="STRING" id="1549858.MC45_15770"/>
<feature type="domain" description="Prohead serine protease" evidence="4">
    <location>
        <begin position="3"/>
        <end position="117"/>
    </location>
</feature>
<protein>
    <submittedName>
        <fullName evidence="5">Peptidase U35</fullName>
    </submittedName>
</protein>
<keyword evidence="2" id="KW-0645">Protease</keyword>
<dbReference type="SUPFAM" id="SSF50789">
    <property type="entry name" value="Herpes virus serine proteinase, assemblin"/>
    <property type="match status" value="1"/>
</dbReference>
<dbReference type="InterPro" id="IPR054613">
    <property type="entry name" value="Peptidase_S78_dom"/>
</dbReference>